<sequence length="61" mass="7212">MLALKQVCDGYHKRIVDLENKKFDLEKEVEFRDVQVELSPWRACYIAHVLKSVSHLSRRAL</sequence>
<reference evidence="1" key="1">
    <citation type="journal article" date="2023" name="Insect Mol. Biol.">
        <title>Genome sequencing provides insights into the evolution of gene families encoding plant cell wall-degrading enzymes in longhorned beetles.</title>
        <authorList>
            <person name="Shin N.R."/>
            <person name="Okamura Y."/>
            <person name="Kirsch R."/>
            <person name="Pauchet Y."/>
        </authorList>
    </citation>
    <scope>NUCLEOTIDE SEQUENCE</scope>
    <source>
        <strain evidence="1">RBIC_L_NR</strain>
    </source>
</reference>
<dbReference type="Proteomes" id="UP001162156">
    <property type="component" value="Unassembled WGS sequence"/>
</dbReference>
<evidence type="ECO:0000313" key="1">
    <source>
        <dbReference type="EMBL" id="KAJ8932366.1"/>
    </source>
</evidence>
<evidence type="ECO:0000313" key="2">
    <source>
        <dbReference type="Proteomes" id="UP001162156"/>
    </source>
</evidence>
<comment type="caution">
    <text evidence="1">The sequence shown here is derived from an EMBL/GenBank/DDBJ whole genome shotgun (WGS) entry which is preliminary data.</text>
</comment>
<keyword evidence="2" id="KW-1185">Reference proteome</keyword>
<name>A0AAV8X324_9CUCU</name>
<dbReference type="SUPFAM" id="SSF90250">
    <property type="entry name" value="Troponin coil-coiled subunits"/>
    <property type="match status" value="1"/>
</dbReference>
<organism evidence="1 2">
    <name type="scientific">Rhamnusium bicolor</name>
    <dbReference type="NCBI Taxonomy" id="1586634"/>
    <lineage>
        <taxon>Eukaryota</taxon>
        <taxon>Metazoa</taxon>
        <taxon>Ecdysozoa</taxon>
        <taxon>Arthropoda</taxon>
        <taxon>Hexapoda</taxon>
        <taxon>Insecta</taxon>
        <taxon>Pterygota</taxon>
        <taxon>Neoptera</taxon>
        <taxon>Endopterygota</taxon>
        <taxon>Coleoptera</taxon>
        <taxon>Polyphaga</taxon>
        <taxon>Cucujiformia</taxon>
        <taxon>Chrysomeloidea</taxon>
        <taxon>Cerambycidae</taxon>
        <taxon>Lepturinae</taxon>
        <taxon>Rhagiini</taxon>
        <taxon>Rhamnusium</taxon>
    </lineage>
</organism>
<gene>
    <name evidence="1" type="ORF">NQ314_014733</name>
</gene>
<dbReference type="Gene3D" id="1.20.5.350">
    <property type="match status" value="1"/>
</dbReference>
<proteinExistence type="predicted"/>
<dbReference type="InterPro" id="IPR038077">
    <property type="entry name" value="Troponin_sf"/>
</dbReference>
<protein>
    <submittedName>
        <fullName evidence="1">Uncharacterized protein</fullName>
    </submittedName>
</protein>
<dbReference type="AlphaFoldDB" id="A0AAV8X324"/>
<accession>A0AAV8X324</accession>
<dbReference type="EMBL" id="JANEYF010004054">
    <property type="protein sequence ID" value="KAJ8932366.1"/>
    <property type="molecule type" value="Genomic_DNA"/>
</dbReference>